<evidence type="ECO:0000256" key="4">
    <source>
        <dbReference type="ARBA" id="ARBA00022989"/>
    </source>
</evidence>
<dbReference type="OrthoDB" id="3542743at2"/>
<evidence type="ECO:0000313" key="8">
    <source>
        <dbReference type="EMBL" id="RBQ14668.1"/>
    </source>
</evidence>
<dbReference type="PANTHER" id="PTHR23513">
    <property type="entry name" value="INTEGRAL MEMBRANE EFFLUX PROTEIN-RELATED"/>
    <property type="match status" value="1"/>
</dbReference>
<dbReference type="PANTHER" id="PTHR23513:SF6">
    <property type="entry name" value="MAJOR FACILITATOR SUPERFAMILY ASSOCIATED DOMAIN-CONTAINING PROTEIN"/>
    <property type="match status" value="1"/>
</dbReference>
<gene>
    <name evidence="8" type="ORF">DP939_39360</name>
</gene>
<evidence type="ECO:0000256" key="6">
    <source>
        <dbReference type="SAM" id="MobiDB-lite"/>
    </source>
</evidence>
<feature type="compositionally biased region" description="Basic and acidic residues" evidence="6">
    <location>
        <begin position="432"/>
        <end position="442"/>
    </location>
</feature>
<feature type="transmembrane region" description="Helical" evidence="7">
    <location>
        <begin position="298"/>
        <end position="317"/>
    </location>
</feature>
<evidence type="ECO:0000256" key="3">
    <source>
        <dbReference type="ARBA" id="ARBA00022692"/>
    </source>
</evidence>
<dbReference type="SUPFAM" id="SSF103473">
    <property type="entry name" value="MFS general substrate transporter"/>
    <property type="match status" value="1"/>
</dbReference>
<evidence type="ECO:0000256" key="1">
    <source>
        <dbReference type="ARBA" id="ARBA00004651"/>
    </source>
</evidence>
<reference evidence="8 9" key="1">
    <citation type="submission" date="2018-06" db="EMBL/GenBank/DDBJ databases">
        <title>Sphaerisporangium craniellae sp. nov., isolated from a marine sponge in the South China Sea.</title>
        <authorList>
            <person name="Li L."/>
        </authorList>
    </citation>
    <scope>NUCLEOTIDE SEQUENCE [LARGE SCALE GENOMIC DNA]</scope>
    <source>
        <strain evidence="8 9">LHW63015</strain>
    </source>
</reference>
<evidence type="ECO:0000256" key="7">
    <source>
        <dbReference type="SAM" id="Phobius"/>
    </source>
</evidence>
<proteinExistence type="predicted"/>
<dbReference type="Proteomes" id="UP000253303">
    <property type="component" value="Unassembled WGS sequence"/>
</dbReference>
<feature type="transmembrane region" description="Helical" evidence="7">
    <location>
        <begin position="359"/>
        <end position="381"/>
    </location>
</feature>
<feature type="transmembrane region" description="Helical" evidence="7">
    <location>
        <begin position="31"/>
        <end position="53"/>
    </location>
</feature>
<dbReference type="InterPro" id="IPR022324">
    <property type="entry name" value="Bacilysin_exporter_BacE_put"/>
</dbReference>
<feature type="transmembrane region" description="Helical" evidence="7">
    <location>
        <begin position="264"/>
        <end position="286"/>
    </location>
</feature>
<dbReference type="Pfam" id="PF07690">
    <property type="entry name" value="MFS_1"/>
    <property type="match status" value="1"/>
</dbReference>
<feature type="transmembrane region" description="Helical" evidence="7">
    <location>
        <begin position="323"/>
        <end position="347"/>
    </location>
</feature>
<keyword evidence="4 7" id="KW-1133">Transmembrane helix</keyword>
<dbReference type="InterPro" id="IPR011701">
    <property type="entry name" value="MFS"/>
</dbReference>
<evidence type="ECO:0000256" key="5">
    <source>
        <dbReference type="ARBA" id="ARBA00023136"/>
    </source>
</evidence>
<dbReference type="AlphaFoldDB" id="A0A366LL68"/>
<keyword evidence="5 7" id="KW-0472">Membrane</keyword>
<organism evidence="8 9">
    <name type="scientific">Spongiactinospora rosea</name>
    <dbReference type="NCBI Taxonomy" id="2248750"/>
    <lineage>
        <taxon>Bacteria</taxon>
        <taxon>Bacillati</taxon>
        <taxon>Actinomycetota</taxon>
        <taxon>Actinomycetes</taxon>
        <taxon>Streptosporangiales</taxon>
        <taxon>Streptosporangiaceae</taxon>
        <taxon>Spongiactinospora</taxon>
    </lineage>
</organism>
<accession>A0A366LL68</accession>
<evidence type="ECO:0000313" key="9">
    <source>
        <dbReference type="Proteomes" id="UP000253303"/>
    </source>
</evidence>
<sequence>MPGMTTDRRAIPRRSLWGAADFRNLWMSQTVSLAGTGITLLALPLVALFALGASPAEIGLLWAVEYLPILLVGLPAGVWVDRLPLRAVMVGADLLRVAALLAVPVALALDVLTMPLLYVVTFLIGLGTLFYDVAQMSILPALVAEDRLVDANGKLELSRSVSQIGGPPVGGLMVQLLTAPLAVLADVVTYLLSAYCVLRVRRPAPVDRPVDEAGLGRDIREGMRFVFGHPLIRPLLLCATLAEIASAVIQALQVVYAAEVHSMGPVAIGVALAVGNGGGVLGALVAEPFARRFGTGTAFMVSIVLFTAGSAILPMSIGPVTFAMGMFVAYLGAFVFNVLQVSLCQAVTPPHLLGRMNSVFRFATWGVIPLGAAGGGLLVEYVGLPGVFWMAAGLNALSILPPLLSKIPGLREVVHHSAEQPAAETTAGPSRIHPEEPPADRP</sequence>
<evidence type="ECO:0000256" key="2">
    <source>
        <dbReference type="ARBA" id="ARBA00022475"/>
    </source>
</evidence>
<dbReference type="InterPro" id="IPR036259">
    <property type="entry name" value="MFS_trans_sf"/>
</dbReference>
<feature type="transmembrane region" description="Helical" evidence="7">
    <location>
        <begin position="177"/>
        <end position="198"/>
    </location>
</feature>
<dbReference type="GO" id="GO:0005886">
    <property type="term" value="C:plasma membrane"/>
    <property type="evidence" value="ECO:0007669"/>
    <property type="project" value="UniProtKB-SubCell"/>
</dbReference>
<keyword evidence="9" id="KW-1185">Reference proteome</keyword>
<feature type="transmembrane region" description="Helical" evidence="7">
    <location>
        <begin position="60"/>
        <end position="80"/>
    </location>
</feature>
<keyword evidence="2" id="KW-1003">Cell membrane</keyword>
<feature type="region of interest" description="Disordered" evidence="6">
    <location>
        <begin position="418"/>
        <end position="442"/>
    </location>
</feature>
<dbReference type="EMBL" id="QMEY01000030">
    <property type="protein sequence ID" value="RBQ14668.1"/>
    <property type="molecule type" value="Genomic_DNA"/>
</dbReference>
<keyword evidence="3 7" id="KW-0812">Transmembrane</keyword>
<name>A0A366LL68_9ACTN</name>
<protein>
    <submittedName>
        <fullName evidence="8">MFS transporter</fullName>
    </submittedName>
</protein>
<dbReference type="CDD" id="cd06173">
    <property type="entry name" value="MFS_MefA_like"/>
    <property type="match status" value="1"/>
</dbReference>
<dbReference type="Gene3D" id="1.20.1250.20">
    <property type="entry name" value="MFS general substrate transporter like domains"/>
    <property type="match status" value="1"/>
</dbReference>
<dbReference type="PRINTS" id="PR01988">
    <property type="entry name" value="EXPORTERBACE"/>
</dbReference>
<comment type="caution">
    <text evidence="8">The sequence shown here is derived from an EMBL/GenBank/DDBJ whole genome shotgun (WGS) entry which is preliminary data.</text>
</comment>
<feature type="transmembrane region" description="Helical" evidence="7">
    <location>
        <begin position="234"/>
        <end position="258"/>
    </location>
</feature>
<dbReference type="GO" id="GO:0022857">
    <property type="term" value="F:transmembrane transporter activity"/>
    <property type="evidence" value="ECO:0007669"/>
    <property type="project" value="InterPro"/>
</dbReference>
<comment type="subcellular location">
    <subcellularLocation>
        <location evidence="1">Cell membrane</location>
        <topology evidence="1">Multi-pass membrane protein</topology>
    </subcellularLocation>
</comment>